<dbReference type="InterPro" id="IPR047214">
    <property type="entry name" value="TPP_PDC_IPDC"/>
</dbReference>
<keyword evidence="8 11" id="KW-0460">Magnesium</keyword>
<evidence type="ECO:0000256" key="12">
    <source>
        <dbReference type="RuleBase" id="RU362132"/>
    </source>
</evidence>
<dbReference type="InterPro" id="IPR047213">
    <property type="entry name" value="TPP_PYR_PDC_IPDC-like"/>
</dbReference>
<dbReference type="PIRSF" id="PIRSF036565">
    <property type="entry name" value="Pyruvt_ip_decrb"/>
    <property type="match status" value="1"/>
</dbReference>
<protein>
    <recommendedName>
        <fullName evidence="5">Pyruvate decarboxylase</fullName>
        <ecNumber evidence="4">4.1.1.1</ecNumber>
    </recommendedName>
</protein>
<evidence type="ECO:0000256" key="6">
    <source>
        <dbReference type="ARBA" id="ARBA00022723"/>
    </source>
</evidence>
<keyword evidence="7" id="KW-0210">Decarboxylase</keyword>
<comment type="similarity">
    <text evidence="3 12">Belongs to the TPP enzyme family.</text>
</comment>
<dbReference type="SUPFAM" id="SSF52518">
    <property type="entry name" value="Thiamin diphosphate-binding fold (THDP-binding)"/>
    <property type="match status" value="2"/>
</dbReference>
<dbReference type="EMBL" id="JAOQAZ010000039">
    <property type="protein sequence ID" value="KAJ4247442.1"/>
    <property type="molecule type" value="Genomic_DNA"/>
</dbReference>
<comment type="catalytic activity">
    <reaction evidence="1">
        <text>a 2-oxocarboxylate + H(+) = an aldehyde + CO2</text>
        <dbReference type="Rhea" id="RHEA:11628"/>
        <dbReference type="ChEBI" id="CHEBI:15378"/>
        <dbReference type="ChEBI" id="CHEBI:16526"/>
        <dbReference type="ChEBI" id="CHEBI:17478"/>
        <dbReference type="ChEBI" id="CHEBI:35179"/>
        <dbReference type="EC" id="4.1.1.1"/>
    </reaction>
</comment>
<evidence type="ECO:0000259" key="15">
    <source>
        <dbReference type="Pfam" id="PF02776"/>
    </source>
</evidence>
<dbReference type="PANTHER" id="PTHR43452">
    <property type="entry name" value="PYRUVATE DECARBOXYLASE"/>
    <property type="match status" value="1"/>
</dbReference>
<dbReference type="InterPro" id="IPR012001">
    <property type="entry name" value="Thiamin_PyroP_enz_TPP-bd_dom"/>
</dbReference>
<keyword evidence="9 12" id="KW-0786">Thiamine pyrophosphate</keyword>
<proteinExistence type="inferred from homology"/>
<evidence type="ECO:0000256" key="10">
    <source>
        <dbReference type="ARBA" id="ARBA00023239"/>
    </source>
</evidence>
<dbReference type="GO" id="GO:0000287">
    <property type="term" value="F:magnesium ion binding"/>
    <property type="evidence" value="ECO:0007669"/>
    <property type="project" value="InterPro"/>
</dbReference>
<dbReference type="FunFam" id="3.40.50.970:FF:000024">
    <property type="entry name" value="Pyruvate decarboxylase isozyme"/>
    <property type="match status" value="1"/>
</dbReference>
<evidence type="ECO:0000256" key="5">
    <source>
        <dbReference type="ARBA" id="ARBA00014422"/>
    </source>
</evidence>
<dbReference type="GO" id="GO:0004737">
    <property type="term" value="F:pyruvate decarboxylase activity"/>
    <property type="evidence" value="ECO:0007669"/>
    <property type="project" value="UniProtKB-EC"/>
</dbReference>
<evidence type="ECO:0000256" key="9">
    <source>
        <dbReference type="ARBA" id="ARBA00023052"/>
    </source>
</evidence>
<evidence type="ECO:0000256" key="8">
    <source>
        <dbReference type="ARBA" id="ARBA00022842"/>
    </source>
</evidence>
<dbReference type="Gene3D" id="3.40.50.1220">
    <property type="entry name" value="TPP-binding domain"/>
    <property type="match status" value="1"/>
</dbReference>
<dbReference type="EC" id="4.1.1.1" evidence="4"/>
<name>A0A9W8RNV5_9HYPO</name>
<dbReference type="Gene3D" id="3.40.50.970">
    <property type="match status" value="2"/>
</dbReference>
<comment type="cofactor">
    <cofactor evidence="2">
        <name>thiamine diphosphate</name>
        <dbReference type="ChEBI" id="CHEBI:58937"/>
    </cofactor>
</comment>
<evidence type="ECO:0000259" key="14">
    <source>
        <dbReference type="Pfam" id="PF02775"/>
    </source>
</evidence>
<feature type="binding site" evidence="11">
    <location>
        <position position="455"/>
    </location>
    <ligand>
        <name>Mg(2+)</name>
        <dbReference type="ChEBI" id="CHEBI:18420"/>
    </ligand>
</feature>
<dbReference type="PANTHER" id="PTHR43452:SF11">
    <property type="entry name" value="PYRUVATE DECARBOXYLASE"/>
    <property type="match status" value="1"/>
</dbReference>
<dbReference type="OrthoDB" id="3970464at2759"/>
<feature type="binding site" evidence="11">
    <location>
        <position position="484"/>
    </location>
    <ligand>
        <name>Mg(2+)</name>
        <dbReference type="ChEBI" id="CHEBI:18420"/>
    </ligand>
</feature>
<dbReference type="GO" id="GO:0005829">
    <property type="term" value="C:cytosol"/>
    <property type="evidence" value="ECO:0007669"/>
    <property type="project" value="TreeGrafter"/>
</dbReference>
<evidence type="ECO:0000256" key="4">
    <source>
        <dbReference type="ARBA" id="ARBA00013202"/>
    </source>
</evidence>
<feature type="domain" description="Thiamine pyrophosphate enzyme central" evidence="13">
    <location>
        <begin position="202"/>
        <end position="317"/>
    </location>
</feature>
<accession>A0A9W8RNV5</accession>
<gene>
    <name evidence="16" type="ORF">NW762_013117</name>
</gene>
<evidence type="ECO:0000256" key="7">
    <source>
        <dbReference type="ARBA" id="ARBA00022793"/>
    </source>
</evidence>
<evidence type="ECO:0000313" key="16">
    <source>
        <dbReference type="EMBL" id="KAJ4247442.1"/>
    </source>
</evidence>
<dbReference type="GO" id="GO:0000949">
    <property type="term" value="P:aromatic amino acid family catabolic process to alcohol via Ehrlich pathway"/>
    <property type="evidence" value="ECO:0007669"/>
    <property type="project" value="TreeGrafter"/>
</dbReference>
<dbReference type="FunFam" id="3.40.50.970:FF:000019">
    <property type="entry name" value="Pyruvate decarboxylase isozyme"/>
    <property type="match status" value="1"/>
</dbReference>
<evidence type="ECO:0000256" key="3">
    <source>
        <dbReference type="ARBA" id="ARBA00007812"/>
    </source>
</evidence>
<dbReference type="Pfam" id="PF02775">
    <property type="entry name" value="TPP_enzyme_C"/>
    <property type="match status" value="1"/>
</dbReference>
<keyword evidence="10" id="KW-0456">Lyase</keyword>
<dbReference type="Proteomes" id="UP001152049">
    <property type="component" value="Unassembled WGS sequence"/>
</dbReference>
<dbReference type="InterPro" id="IPR011766">
    <property type="entry name" value="TPP_enzyme_TPP-bd"/>
</dbReference>
<dbReference type="InterPro" id="IPR012110">
    <property type="entry name" value="PDC/IPDC-like"/>
</dbReference>
<dbReference type="GO" id="GO:0030976">
    <property type="term" value="F:thiamine pyrophosphate binding"/>
    <property type="evidence" value="ECO:0007669"/>
    <property type="project" value="InterPro"/>
</dbReference>
<dbReference type="SUPFAM" id="SSF52467">
    <property type="entry name" value="DHS-like NAD/FAD-binding domain"/>
    <property type="match status" value="1"/>
</dbReference>
<dbReference type="CDD" id="cd02005">
    <property type="entry name" value="TPP_PDC_IPDC"/>
    <property type="match status" value="1"/>
</dbReference>
<reference evidence="16" key="1">
    <citation type="submission" date="2022-09" db="EMBL/GenBank/DDBJ databases">
        <title>Fusarium specimens isolated from Avocado Roots.</title>
        <authorList>
            <person name="Stajich J."/>
            <person name="Roper C."/>
            <person name="Heimlech-Rivalta G."/>
        </authorList>
    </citation>
    <scope>NUCLEOTIDE SEQUENCE</scope>
    <source>
        <strain evidence="16">CF00136</strain>
    </source>
</reference>
<feature type="binding site" evidence="11">
    <location>
        <position position="482"/>
    </location>
    <ligand>
        <name>Mg(2+)</name>
        <dbReference type="ChEBI" id="CHEBI:18420"/>
    </ligand>
</feature>
<comment type="caution">
    <text evidence="16">The sequence shown here is derived from an EMBL/GenBank/DDBJ whole genome shotgun (WGS) entry which is preliminary data.</text>
</comment>
<evidence type="ECO:0000313" key="17">
    <source>
        <dbReference type="Proteomes" id="UP001152049"/>
    </source>
</evidence>
<evidence type="ECO:0000256" key="11">
    <source>
        <dbReference type="PIRSR" id="PIRSR036565-2"/>
    </source>
</evidence>
<organism evidence="16 17">
    <name type="scientific">Fusarium torreyae</name>
    <dbReference type="NCBI Taxonomy" id="1237075"/>
    <lineage>
        <taxon>Eukaryota</taxon>
        <taxon>Fungi</taxon>
        <taxon>Dikarya</taxon>
        <taxon>Ascomycota</taxon>
        <taxon>Pezizomycotina</taxon>
        <taxon>Sordariomycetes</taxon>
        <taxon>Hypocreomycetidae</taxon>
        <taxon>Hypocreales</taxon>
        <taxon>Nectriaceae</taxon>
        <taxon>Fusarium</taxon>
    </lineage>
</organism>
<sequence length="577" mass="63761">MESSTTKVAEYLFQRLRQLDITAVHGVPGDYNLALLDYVEPAGLMWVGNTNELNAGYAADGYARVKGVGAVITTFGVGELSAINAIAGAYAERAAVVHIVGIPSRSAQESRSLVHHTFGDGEYGRFAEMYRHVTVAQARLQDPRNIPEQIDWTLQQGLLHSRPVYIEVPVDVVDASISSEGLSRPLSTPLYHANASTTAAVSKIKERISAAKQPLILVDGEVRPMKIVNQVQELIKATGWPTWITGYSKSLVDEGLPNFHGIYNGIFKSSKSSQFISQSDLILCFGPHFTFTNTFLFSSIPNLQATIQFKDTEVKFSDETIRDCPAAPLLTRLLRDLDSLKMHKYDSYPDLDRDSLISFSDLQPGELIDQENMWRLLGNFLRPGDILMAECGTAGFGAGQIPLPPHARYFGPVTWASIGYMLPAAQGAALAQRELTKSNNWHNITNTRTILLIGDGSFQMTAQELSTLVRHNLNTVVFLINNDGYTIERCLHGLTQGYNDIASWRYLEAPRFFGAPDGSFTRSVRNWGELEDVFKNTTVCDGQGLRMVEVIMDREDAPKGPLAEGINKQRESLQGNV</sequence>
<evidence type="ECO:0000256" key="2">
    <source>
        <dbReference type="ARBA" id="ARBA00001964"/>
    </source>
</evidence>
<dbReference type="GO" id="GO:0005634">
    <property type="term" value="C:nucleus"/>
    <property type="evidence" value="ECO:0007669"/>
    <property type="project" value="TreeGrafter"/>
</dbReference>
<keyword evidence="17" id="KW-1185">Reference proteome</keyword>
<dbReference type="AlphaFoldDB" id="A0A9W8RNV5"/>
<dbReference type="Pfam" id="PF02776">
    <property type="entry name" value="TPP_enzyme_N"/>
    <property type="match status" value="1"/>
</dbReference>
<evidence type="ECO:0000259" key="13">
    <source>
        <dbReference type="Pfam" id="PF00205"/>
    </source>
</evidence>
<evidence type="ECO:0000256" key="1">
    <source>
        <dbReference type="ARBA" id="ARBA00001041"/>
    </source>
</evidence>
<feature type="domain" description="Thiamine pyrophosphate enzyme TPP-binding" evidence="14">
    <location>
        <begin position="402"/>
        <end position="497"/>
    </location>
</feature>
<dbReference type="InterPro" id="IPR029061">
    <property type="entry name" value="THDP-binding"/>
</dbReference>
<dbReference type="Pfam" id="PF00205">
    <property type="entry name" value="TPP_enzyme_M"/>
    <property type="match status" value="1"/>
</dbReference>
<comment type="cofactor">
    <cofactor evidence="11">
        <name>Mg(2+)</name>
        <dbReference type="ChEBI" id="CHEBI:18420"/>
    </cofactor>
    <text evidence="11">Binds 1 Mg(2+) per subunit.</text>
</comment>
<dbReference type="InterPro" id="IPR012000">
    <property type="entry name" value="Thiamin_PyroP_enz_cen_dom"/>
</dbReference>
<feature type="domain" description="Thiamine pyrophosphate enzyme N-terminal TPP-binding" evidence="15">
    <location>
        <begin position="7"/>
        <end position="115"/>
    </location>
</feature>
<keyword evidence="6 11" id="KW-0479">Metal-binding</keyword>
<dbReference type="CDD" id="cd07038">
    <property type="entry name" value="TPP_PYR_PDC_IPDC_like"/>
    <property type="match status" value="1"/>
</dbReference>
<dbReference type="InterPro" id="IPR029035">
    <property type="entry name" value="DHS-like_NAD/FAD-binding_dom"/>
</dbReference>